<accession>A0A850QVF3</accession>
<dbReference type="PANTHER" id="PTHR46797:SF1">
    <property type="entry name" value="METHYLPHOSPHONATE SYNTHASE"/>
    <property type="match status" value="1"/>
</dbReference>
<evidence type="ECO:0000259" key="2">
    <source>
        <dbReference type="PROSITE" id="PS50943"/>
    </source>
</evidence>
<sequence>MTKLNIIGSQVRALRKSQKLTQEELATKCNLLGFDVSRSTLAKIEAEIRQVTDIELFIIAKALNININQLFII</sequence>
<proteinExistence type="predicted"/>
<dbReference type="PROSITE" id="PS50943">
    <property type="entry name" value="HTH_CROC1"/>
    <property type="match status" value="1"/>
</dbReference>
<dbReference type="CDD" id="cd00093">
    <property type="entry name" value="HTH_XRE"/>
    <property type="match status" value="1"/>
</dbReference>
<evidence type="ECO:0000313" key="3">
    <source>
        <dbReference type="EMBL" id="NVO99000.1"/>
    </source>
</evidence>
<dbReference type="GO" id="GO:0003677">
    <property type="term" value="F:DNA binding"/>
    <property type="evidence" value="ECO:0007669"/>
    <property type="project" value="UniProtKB-KW"/>
</dbReference>
<dbReference type="Proteomes" id="UP000533429">
    <property type="component" value="Unassembled WGS sequence"/>
</dbReference>
<dbReference type="Gene3D" id="1.10.260.40">
    <property type="entry name" value="lambda repressor-like DNA-binding domains"/>
    <property type="match status" value="1"/>
</dbReference>
<dbReference type="InterPro" id="IPR001387">
    <property type="entry name" value="Cro/C1-type_HTH"/>
</dbReference>
<comment type="caution">
    <text evidence="3">The sequence shown here is derived from an EMBL/GenBank/DDBJ whole genome shotgun (WGS) entry which is preliminary data.</text>
</comment>
<evidence type="ECO:0000256" key="1">
    <source>
        <dbReference type="ARBA" id="ARBA00023125"/>
    </source>
</evidence>
<reference evidence="3 4" key="1">
    <citation type="submission" date="2020-06" db="EMBL/GenBank/DDBJ databases">
        <title>Photobacterium damselae subsp. damselae comparative genomics.</title>
        <authorList>
            <person name="Osorio C.R."/>
        </authorList>
    </citation>
    <scope>NUCLEOTIDE SEQUENCE [LARGE SCALE GENOMIC DNA]</scope>
    <source>
        <strain evidence="3 4">TW250/03</strain>
    </source>
</reference>
<dbReference type="InterPro" id="IPR050807">
    <property type="entry name" value="TransReg_Diox_bact_type"/>
</dbReference>
<organism evidence="3 4">
    <name type="scientific">Photobacterium damselae subsp. damselae</name>
    <name type="common">Listonella damsela</name>
    <dbReference type="NCBI Taxonomy" id="85581"/>
    <lineage>
        <taxon>Bacteria</taxon>
        <taxon>Pseudomonadati</taxon>
        <taxon>Pseudomonadota</taxon>
        <taxon>Gammaproteobacteria</taxon>
        <taxon>Vibrionales</taxon>
        <taxon>Vibrionaceae</taxon>
        <taxon>Photobacterium</taxon>
    </lineage>
</organism>
<feature type="domain" description="HTH cro/C1-type" evidence="2">
    <location>
        <begin position="11"/>
        <end position="70"/>
    </location>
</feature>
<dbReference type="EMBL" id="JABXOR010000129">
    <property type="protein sequence ID" value="NVO99000.1"/>
    <property type="molecule type" value="Genomic_DNA"/>
</dbReference>
<dbReference type="GO" id="GO:0005829">
    <property type="term" value="C:cytosol"/>
    <property type="evidence" value="ECO:0007669"/>
    <property type="project" value="TreeGrafter"/>
</dbReference>
<keyword evidence="1" id="KW-0238">DNA-binding</keyword>
<dbReference type="Pfam" id="PF01381">
    <property type="entry name" value="HTH_3"/>
    <property type="match status" value="1"/>
</dbReference>
<dbReference type="InterPro" id="IPR010982">
    <property type="entry name" value="Lambda_DNA-bd_dom_sf"/>
</dbReference>
<name>A0A850QVF3_PHODD</name>
<dbReference type="SUPFAM" id="SSF47413">
    <property type="entry name" value="lambda repressor-like DNA-binding domains"/>
    <property type="match status" value="1"/>
</dbReference>
<dbReference type="GO" id="GO:0003700">
    <property type="term" value="F:DNA-binding transcription factor activity"/>
    <property type="evidence" value="ECO:0007669"/>
    <property type="project" value="TreeGrafter"/>
</dbReference>
<gene>
    <name evidence="3" type="ORF">HWA77_02110</name>
</gene>
<dbReference type="SMART" id="SM00530">
    <property type="entry name" value="HTH_XRE"/>
    <property type="match status" value="1"/>
</dbReference>
<dbReference type="PANTHER" id="PTHR46797">
    <property type="entry name" value="HTH-TYPE TRANSCRIPTIONAL REGULATOR"/>
    <property type="match status" value="1"/>
</dbReference>
<evidence type="ECO:0000313" key="4">
    <source>
        <dbReference type="Proteomes" id="UP000533429"/>
    </source>
</evidence>
<protein>
    <submittedName>
        <fullName evidence="3">Helix-turn-helix transcriptional regulator</fullName>
    </submittedName>
</protein>
<dbReference type="AlphaFoldDB" id="A0A850QVF3"/>